<organism evidence="1">
    <name type="scientific">Anguilla anguilla</name>
    <name type="common">European freshwater eel</name>
    <name type="synonym">Muraena anguilla</name>
    <dbReference type="NCBI Taxonomy" id="7936"/>
    <lineage>
        <taxon>Eukaryota</taxon>
        <taxon>Metazoa</taxon>
        <taxon>Chordata</taxon>
        <taxon>Craniata</taxon>
        <taxon>Vertebrata</taxon>
        <taxon>Euteleostomi</taxon>
        <taxon>Actinopterygii</taxon>
        <taxon>Neopterygii</taxon>
        <taxon>Teleostei</taxon>
        <taxon>Anguilliformes</taxon>
        <taxon>Anguillidae</taxon>
        <taxon>Anguilla</taxon>
    </lineage>
</organism>
<evidence type="ECO:0000313" key="1">
    <source>
        <dbReference type="EMBL" id="JAH89806.1"/>
    </source>
</evidence>
<protein>
    <submittedName>
        <fullName evidence="1">Uncharacterized protein</fullName>
    </submittedName>
</protein>
<accession>A0A0E9WHQ6</accession>
<reference evidence="1" key="1">
    <citation type="submission" date="2014-11" db="EMBL/GenBank/DDBJ databases">
        <authorList>
            <person name="Amaro Gonzalez C."/>
        </authorList>
    </citation>
    <scope>NUCLEOTIDE SEQUENCE</scope>
</reference>
<name>A0A0E9WHQ6_ANGAN</name>
<reference evidence="1" key="2">
    <citation type="journal article" date="2015" name="Fish Shellfish Immunol.">
        <title>Early steps in the European eel (Anguilla anguilla)-Vibrio vulnificus interaction in the gills: Role of the RtxA13 toxin.</title>
        <authorList>
            <person name="Callol A."/>
            <person name="Pajuelo D."/>
            <person name="Ebbesson L."/>
            <person name="Teles M."/>
            <person name="MacKenzie S."/>
            <person name="Amaro C."/>
        </authorList>
    </citation>
    <scope>NUCLEOTIDE SEQUENCE</scope>
</reference>
<proteinExistence type="predicted"/>
<sequence>MHRRLLIRSAHAAETVEKSSWLLRTDFQLNCWLSRCNIDYIVSVQTTVLRLGERVQL</sequence>
<dbReference type="AlphaFoldDB" id="A0A0E9WHQ6"/>
<dbReference type="EMBL" id="GBXM01018771">
    <property type="protein sequence ID" value="JAH89806.1"/>
    <property type="molecule type" value="Transcribed_RNA"/>
</dbReference>